<sequence length="364" mass="40775">MTINQVISTLEELAPTAYAEDFDNVGLLVGDKTAEVSGILVTLDTLEETIEEAIQEDCNLIVSFHPIIFKGLKKITGKSYVERVILKAIKHDIAIYAIHTALDNSFKGVNHQICEEIGLVNRQVLVPQPQTIKKLVAHVPHQNVEEVRDALFNAGAGSIGNYDDCSFNISGKGTFKANEEANPTLGEIGKLHMEEETQLHLTYPRHVESKVLKALFTTHPYEEVAYEITTLENKNQQIGIGMMGELPQAENEVEFLERIKKTFHLKVIRHSKLLNKEIKKVAVLGGSGAFAIPNAKALQADIYITADLKYHDFYQAENQLVLADIGHYESEQYTKNLLHSYLTKKFRNFAVVLSQKSTNPIQYS</sequence>
<organism evidence="1 2">
    <name type="scientific">Mesonia oceanica</name>
    <dbReference type="NCBI Taxonomy" id="2687242"/>
    <lineage>
        <taxon>Bacteria</taxon>
        <taxon>Pseudomonadati</taxon>
        <taxon>Bacteroidota</taxon>
        <taxon>Flavobacteriia</taxon>
        <taxon>Flavobacteriales</taxon>
        <taxon>Flavobacteriaceae</taxon>
        <taxon>Mesonia</taxon>
    </lineage>
</organism>
<comment type="caution">
    <text evidence="1">The sequence shown here is derived from an EMBL/GenBank/DDBJ whole genome shotgun (WGS) entry which is preliminary data.</text>
</comment>
<dbReference type="EMBL" id="CABVMM010000004">
    <property type="protein sequence ID" value="VVV00136.1"/>
    <property type="molecule type" value="Genomic_DNA"/>
</dbReference>
<evidence type="ECO:0000313" key="1">
    <source>
        <dbReference type="EMBL" id="VVV00136.1"/>
    </source>
</evidence>
<dbReference type="Proteomes" id="UP000356253">
    <property type="component" value="Unassembled WGS sequence"/>
</dbReference>
<keyword evidence="2" id="KW-1185">Reference proteome</keyword>
<reference evidence="1" key="1">
    <citation type="submission" date="2019-09" db="EMBL/GenBank/DDBJ databases">
        <authorList>
            <person name="Rodrigo-Torres L."/>
            <person name="Arahal R. D."/>
            <person name="Lucena T."/>
        </authorList>
    </citation>
    <scope>NUCLEOTIDE SEQUENCE</scope>
    <source>
        <strain evidence="1">ISS653</strain>
    </source>
</reference>
<evidence type="ECO:0000313" key="2">
    <source>
        <dbReference type="Proteomes" id="UP000356253"/>
    </source>
</evidence>
<gene>
    <name evidence="1" type="ORF">FVB9532_01401</name>
</gene>
<accession>A0AC61Y6L3</accession>
<proteinExistence type="predicted"/>
<protein>
    <submittedName>
        <fullName evidence="1">GTP cyclohydrolase 1 type 2</fullName>
    </submittedName>
</protein>
<name>A0AC61Y6L3_9FLAO</name>